<dbReference type="SMART" id="SM00241">
    <property type="entry name" value="ZP"/>
    <property type="match status" value="1"/>
</dbReference>
<comment type="subcellular location">
    <subcellularLocation>
        <location evidence="1">Secreted</location>
        <location evidence="1">Extracellular space</location>
        <location evidence="1">Extracellular matrix</location>
    </subcellularLocation>
    <subcellularLocation>
        <location evidence="14">Zona pellucida</location>
    </subcellularLocation>
    <subcellularLocation>
        <location evidence="14">Cell membrane</location>
        <topology evidence="14">Single-pass type I membrane protein</topology>
    </subcellularLocation>
</comment>
<feature type="signal peptide" evidence="14">
    <location>
        <begin position="1"/>
        <end position="21"/>
    </location>
</feature>
<evidence type="ECO:0000313" key="18">
    <source>
        <dbReference type="Proteomes" id="UP000018467"/>
    </source>
</evidence>
<evidence type="ECO:0000256" key="6">
    <source>
        <dbReference type="ARBA" id="ARBA00022530"/>
    </source>
</evidence>
<dbReference type="PRINTS" id="PR00023">
    <property type="entry name" value="ZPELLUCIDA"/>
</dbReference>
<keyword evidence="12 14" id="KW-1015">Disulfide bond</keyword>
<dbReference type="GO" id="GO:2000344">
    <property type="term" value="P:positive regulation of acrosome reaction"/>
    <property type="evidence" value="ECO:0007669"/>
    <property type="project" value="UniProtKB-UniRule"/>
</dbReference>
<feature type="compositionally biased region" description="Low complexity" evidence="15">
    <location>
        <begin position="48"/>
        <end position="61"/>
    </location>
</feature>
<dbReference type="GO" id="GO:0007339">
    <property type="term" value="P:binding of sperm to zona pellucida"/>
    <property type="evidence" value="ECO:0007669"/>
    <property type="project" value="UniProtKB-UniRule"/>
</dbReference>
<keyword evidence="4 14" id="KW-1003">Cell membrane</keyword>
<keyword evidence="10" id="KW-1133">Transmembrane helix</keyword>
<evidence type="ECO:0000256" key="13">
    <source>
        <dbReference type="ARBA" id="ARBA00023180"/>
    </source>
</evidence>
<dbReference type="Ensembl" id="ENSAMXT00000033604.1">
    <property type="protein sequence ID" value="ENSAMXP00000038065.1"/>
    <property type="gene ID" value="ENSAMXG00000043518.1"/>
</dbReference>
<dbReference type="InterPro" id="IPR055356">
    <property type="entry name" value="ZP-N"/>
</dbReference>
<proteinExistence type="inferred from homology"/>
<evidence type="ECO:0000256" key="4">
    <source>
        <dbReference type="ARBA" id="ARBA00022475"/>
    </source>
</evidence>
<feature type="region of interest" description="Disordered" evidence="15">
    <location>
        <begin position="45"/>
        <end position="64"/>
    </location>
</feature>
<keyword evidence="13" id="KW-0325">Glycoprotein</keyword>
<comment type="similarity">
    <text evidence="2 14">Belongs to the ZP domain family. ZPC subfamily.</text>
</comment>
<dbReference type="InParanoid" id="A0A3B1J873"/>
<evidence type="ECO:0000256" key="3">
    <source>
        <dbReference type="ARBA" id="ARBA00017980"/>
    </source>
</evidence>
<dbReference type="PANTHER" id="PTHR11576">
    <property type="entry name" value="ZONA PELLUCIDA SPERM-BINDING PROTEIN 3"/>
    <property type="match status" value="1"/>
</dbReference>
<evidence type="ECO:0000259" key="16">
    <source>
        <dbReference type="PROSITE" id="PS51034"/>
    </source>
</evidence>
<name>A0A3B1J873_ASTMX</name>
<accession>A0A3B1J873</accession>
<dbReference type="Pfam" id="PF00100">
    <property type="entry name" value="Zona_pellucida"/>
    <property type="match status" value="1"/>
</dbReference>
<dbReference type="FunFam" id="2.60.40.3210:FF:000001">
    <property type="entry name" value="Zona pellucida sperm-binding protein 3"/>
    <property type="match status" value="1"/>
</dbReference>
<dbReference type="PANTHER" id="PTHR11576:SF2">
    <property type="entry name" value="ZONA PELLUCIDA SPERM-BINDING PROTEIN 3"/>
    <property type="match status" value="1"/>
</dbReference>
<evidence type="ECO:0000256" key="5">
    <source>
        <dbReference type="ARBA" id="ARBA00022525"/>
    </source>
</evidence>
<reference evidence="17" key="4">
    <citation type="submission" date="2025-09" db="UniProtKB">
        <authorList>
            <consortium name="Ensembl"/>
        </authorList>
    </citation>
    <scope>IDENTIFICATION</scope>
</reference>
<dbReference type="InterPro" id="IPR055355">
    <property type="entry name" value="ZP-C"/>
</dbReference>
<keyword evidence="5 14" id="KW-0964">Secreted</keyword>
<evidence type="ECO:0000313" key="17">
    <source>
        <dbReference type="Ensembl" id="ENSAMXP00000038065.1"/>
    </source>
</evidence>
<keyword evidence="8" id="KW-0812">Transmembrane</keyword>
<keyword evidence="18" id="KW-1185">Reference proteome</keyword>
<dbReference type="Proteomes" id="UP000018467">
    <property type="component" value="Unassembled WGS sequence"/>
</dbReference>
<dbReference type="Bgee" id="ENSAMXG00000043518">
    <property type="expression patterns" value="Expressed in testis and 10 other cell types or tissues"/>
</dbReference>
<dbReference type="FunFam" id="2.60.40.4100:FF:000002">
    <property type="entry name" value="Zona pellucida sperm-binding protein 3"/>
    <property type="match status" value="1"/>
</dbReference>
<dbReference type="InterPro" id="IPR001507">
    <property type="entry name" value="ZP_dom"/>
</dbReference>
<evidence type="ECO:0000256" key="1">
    <source>
        <dbReference type="ARBA" id="ARBA00004498"/>
    </source>
</evidence>
<keyword evidence="11" id="KW-0472">Membrane</keyword>
<keyword evidence="9 14" id="KW-0732">Signal</keyword>
<evidence type="ECO:0000256" key="9">
    <source>
        <dbReference type="ARBA" id="ARBA00022729"/>
    </source>
</evidence>
<dbReference type="Gene3D" id="2.60.40.3210">
    <property type="entry name" value="Zona pellucida, ZP-N domain"/>
    <property type="match status" value="1"/>
</dbReference>
<dbReference type="GO" id="GO:0035803">
    <property type="term" value="P:egg coat formation"/>
    <property type="evidence" value="ECO:0007669"/>
    <property type="project" value="UniProtKB-UniRule"/>
</dbReference>
<dbReference type="GO" id="GO:0032190">
    <property type="term" value="F:acrosin binding"/>
    <property type="evidence" value="ECO:0007669"/>
    <property type="project" value="TreeGrafter"/>
</dbReference>
<feature type="domain" description="ZP" evidence="16">
    <location>
        <begin position="132"/>
        <end position="392"/>
    </location>
</feature>
<dbReference type="Gene3D" id="2.60.40.4100">
    <property type="entry name" value="Zona pellucida, ZP-C domain"/>
    <property type="match status" value="1"/>
</dbReference>
<evidence type="ECO:0000256" key="14">
    <source>
        <dbReference type="RuleBase" id="RU367066"/>
    </source>
</evidence>
<comment type="function">
    <text evidence="14">Component of the zona pellucida, an extracellular matrix surrounding oocytes which mediates sperm binding, induction of the acrosome reaction and prevents post-fertilization polyspermy. The zona pellucida is composed of 3 to 4 glycoproteins, ZP1, ZP2, ZP3, and ZP4. ZP3 is essential for sperm binding and zona matrix formation.</text>
</comment>
<comment type="PTM">
    <text evidence="14">Proteolytically cleaved before the transmembrane segment to yield the secreted ectodomain incorporated in the zona pellucida.</text>
</comment>
<keyword evidence="6 14" id="KW-0272">Extracellular matrix</keyword>
<dbReference type="InterPro" id="IPR042235">
    <property type="entry name" value="ZP-C_dom"/>
</dbReference>
<sequence length="451" mass="50059">MGLGQAGVRLFLFALMAFCEAQRRTWETEGASGALRDLAGLQPRVRKPAPAGHGPQAPAQPNVSVRPQQRFNLQPNLPPNSRKPVEVQFHQQLQGPVRKVTWRFPQVPLKPTAAPVPFQMREPVSANSVAAECGEKDVYVEVKQDFFGNGLLLMPSAITLGGCGPSGQDVVANVLMFRSELQACNSIVKMTEDDLIYSFVINVAAEPHLDTPITREDGASVYIECHYLRKRNVSSNALLPTWIPYAATKVAEERLMFSLRLMTDDWKYERPSSQYYLGDVINIEASVTQYNHVPLHVLVDRCIATPVPDVNAVPSYSIIENHGCLVDAKVTGSSSYFMPQDQHDKLQFQLEAFKFYQDKSGLVYITCYLMATKASAPSDAENKACSYSVNRWTAAFGDDQVCRCCDTICSLRKGRDVSSEEFQISLRPLSIEDPIDSDLVQSSIENKATLT</sequence>
<dbReference type="PROSITE" id="PS00682">
    <property type="entry name" value="ZP_1"/>
    <property type="match status" value="1"/>
</dbReference>
<dbReference type="GeneTree" id="ENSGT01030000234567"/>
<evidence type="ECO:0000256" key="11">
    <source>
        <dbReference type="ARBA" id="ARBA00023136"/>
    </source>
</evidence>
<dbReference type="STRING" id="7994.ENSAMXP00000038065"/>
<evidence type="ECO:0000256" key="2">
    <source>
        <dbReference type="ARBA" id="ARBA00006735"/>
    </source>
</evidence>
<evidence type="ECO:0000256" key="12">
    <source>
        <dbReference type="ARBA" id="ARBA00023157"/>
    </source>
</evidence>
<dbReference type="InterPro" id="IPR017977">
    <property type="entry name" value="ZP_dom_CS"/>
</dbReference>
<dbReference type="PROSITE" id="PS51034">
    <property type="entry name" value="ZP_2"/>
    <property type="match status" value="1"/>
</dbReference>
<evidence type="ECO:0000256" key="10">
    <source>
        <dbReference type="ARBA" id="ARBA00022989"/>
    </source>
</evidence>
<dbReference type="Pfam" id="PF23344">
    <property type="entry name" value="ZP-N"/>
    <property type="match status" value="1"/>
</dbReference>
<dbReference type="GO" id="GO:0035805">
    <property type="term" value="C:egg coat"/>
    <property type="evidence" value="ECO:0007669"/>
    <property type="project" value="UniProtKB-SubCell"/>
</dbReference>
<keyword evidence="7 14" id="KW-0165">Cleavage on pair of basic residues</keyword>
<reference evidence="18" key="1">
    <citation type="submission" date="2013-03" db="EMBL/GenBank/DDBJ databases">
        <authorList>
            <person name="Jeffery W."/>
            <person name="Warren W."/>
            <person name="Wilson R.K."/>
        </authorList>
    </citation>
    <scope>NUCLEOTIDE SEQUENCE</scope>
    <source>
        <strain evidence="18">female</strain>
    </source>
</reference>
<dbReference type="GO" id="GO:0005886">
    <property type="term" value="C:plasma membrane"/>
    <property type="evidence" value="ECO:0007669"/>
    <property type="project" value="UniProtKB-SubCell"/>
</dbReference>
<organism evidence="17 18">
    <name type="scientific">Astyanax mexicanus</name>
    <name type="common">Blind cave fish</name>
    <name type="synonym">Astyanax fasciatus mexicanus</name>
    <dbReference type="NCBI Taxonomy" id="7994"/>
    <lineage>
        <taxon>Eukaryota</taxon>
        <taxon>Metazoa</taxon>
        <taxon>Chordata</taxon>
        <taxon>Craniata</taxon>
        <taxon>Vertebrata</taxon>
        <taxon>Euteleostomi</taxon>
        <taxon>Actinopterygii</taxon>
        <taxon>Neopterygii</taxon>
        <taxon>Teleostei</taxon>
        <taxon>Ostariophysi</taxon>
        <taxon>Characiformes</taxon>
        <taxon>Characoidei</taxon>
        <taxon>Acestrorhamphidae</taxon>
        <taxon>Acestrorhamphinae</taxon>
        <taxon>Astyanax</taxon>
    </lineage>
</organism>
<dbReference type="AlphaFoldDB" id="A0A3B1J873"/>
<reference evidence="17" key="3">
    <citation type="submission" date="2025-08" db="UniProtKB">
        <authorList>
            <consortium name="Ensembl"/>
        </authorList>
    </citation>
    <scope>IDENTIFICATION</scope>
</reference>
<evidence type="ECO:0000256" key="7">
    <source>
        <dbReference type="ARBA" id="ARBA00022685"/>
    </source>
</evidence>
<dbReference type="GO" id="GO:0035804">
    <property type="term" value="F:structural constituent of egg coat"/>
    <property type="evidence" value="ECO:0007669"/>
    <property type="project" value="UniProtKB-UniRule"/>
</dbReference>
<evidence type="ECO:0000256" key="8">
    <source>
        <dbReference type="ARBA" id="ARBA00022692"/>
    </source>
</evidence>
<evidence type="ECO:0000256" key="15">
    <source>
        <dbReference type="SAM" id="MobiDB-lite"/>
    </source>
</evidence>
<protein>
    <recommendedName>
        <fullName evidence="3 14">Zona pellucida sperm-binding protein 3</fullName>
    </recommendedName>
</protein>
<reference evidence="18" key="2">
    <citation type="journal article" date="2014" name="Nat. Commun.">
        <title>The cavefish genome reveals candidate genes for eye loss.</title>
        <authorList>
            <person name="McGaugh S.E."/>
            <person name="Gross J.B."/>
            <person name="Aken B."/>
            <person name="Blin M."/>
            <person name="Borowsky R."/>
            <person name="Chalopin D."/>
            <person name="Hinaux H."/>
            <person name="Jeffery W.R."/>
            <person name="Keene A."/>
            <person name="Ma L."/>
            <person name="Minx P."/>
            <person name="Murphy D."/>
            <person name="O'Quin K.E."/>
            <person name="Retaux S."/>
            <person name="Rohner N."/>
            <person name="Searle S.M."/>
            <person name="Stahl B.A."/>
            <person name="Tabin C."/>
            <person name="Volff J.N."/>
            <person name="Yoshizawa M."/>
            <person name="Warren W.C."/>
        </authorList>
    </citation>
    <scope>NUCLEOTIDE SEQUENCE [LARGE SCALE GENOMIC DNA]</scope>
    <source>
        <strain evidence="18">female</strain>
    </source>
</reference>
<dbReference type="FunCoup" id="A0A3B1J873">
    <property type="interactions" value="1263"/>
</dbReference>
<feature type="chain" id="PRO_5025715842" description="Zona pellucida sperm-binding protein 3" evidence="14">
    <location>
        <begin position="22"/>
        <end position="451"/>
    </location>
</feature>
<comment type="domain">
    <text evidence="14">The ZP domain is involved in the polymerization of the ZP proteins to form the zona pellucida.</text>
</comment>
<dbReference type="InterPro" id="IPR048290">
    <property type="entry name" value="ZP_chr"/>
</dbReference>